<protein>
    <submittedName>
        <fullName evidence="2">Uncharacterized protein</fullName>
    </submittedName>
</protein>
<keyword evidence="3" id="KW-1185">Reference proteome</keyword>
<name>A0A9E7R5Z0_9EURY</name>
<organism evidence="2 3">
    <name type="scientific">Salinirubellus salinus</name>
    <dbReference type="NCBI Taxonomy" id="1364945"/>
    <lineage>
        <taxon>Archaea</taxon>
        <taxon>Methanobacteriati</taxon>
        <taxon>Methanobacteriota</taxon>
        <taxon>Stenosarchaea group</taxon>
        <taxon>Halobacteria</taxon>
        <taxon>Halobacteriales</taxon>
        <taxon>Natronomonadaceae</taxon>
        <taxon>Salinirubellus</taxon>
    </lineage>
</organism>
<evidence type="ECO:0000313" key="2">
    <source>
        <dbReference type="EMBL" id="UWM55285.1"/>
    </source>
</evidence>
<reference evidence="2" key="1">
    <citation type="submission" date="2022-09" db="EMBL/GenBank/DDBJ databases">
        <title>Diverse halophilic archaea isolated from saline environments.</title>
        <authorList>
            <person name="Cui H.-L."/>
        </authorList>
    </citation>
    <scope>NUCLEOTIDE SEQUENCE</scope>
    <source>
        <strain evidence="2">ZS-35-S2</strain>
    </source>
</reference>
<dbReference type="KEGG" id="ssai:N0B31_03135"/>
<evidence type="ECO:0000313" key="3">
    <source>
        <dbReference type="Proteomes" id="UP001057580"/>
    </source>
</evidence>
<dbReference type="RefSeq" id="WP_260594353.1">
    <property type="nucleotide sequence ID" value="NZ_CP104003.1"/>
</dbReference>
<dbReference type="PROSITE" id="PS51257">
    <property type="entry name" value="PROKAR_LIPOPROTEIN"/>
    <property type="match status" value="1"/>
</dbReference>
<dbReference type="GeneID" id="74941383"/>
<dbReference type="AlphaFoldDB" id="A0A9E7R5Z0"/>
<proteinExistence type="predicted"/>
<feature type="compositionally biased region" description="Gly residues" evidence="1">
    <location>
        <begin position="39"/>
        <end position="71"/>
    </location>
</feature>
<gene>
    <name evidence="2" type="ORF">N0B31_03135</name>
</gene>
<accession>A0A9E7R5Z0</accession>
<dbReference type="Proteomes" id="UP001057580">
    <property type="component" value="Chromosome"/>
</dbReference>
<feature type="compositionally biased region" description="Low complexity" evidence="1">
    <location>
        <begin position="28"/>
        <end position="38"/>
    </location>
</feature>
<sequence>MTGRGLLVVVALLVVTSGCVGLGGGGDAPAATPSASASGGSGGSGGSSGSGSGSPGGSSGGGSDGGRGGDPVAGFQPVDDFDDVQTEAQMADYIDRSPFPVFRPGEYFVYEGTNGFQSEDDTGIPVRMEIQSVEGGEWLDADLEVTLTRGEETETYSSADGSIGRILLSPELALTQNGRGWIWLYRYNVVTNVDPRISELSVGDTWRYESPDRESDEPPSGFTFEVTEQRQYAGQSCFVVDTYRFEGEESTLFSNTCVATDVGMPLYYVVYQDDGEVLLEMELVEYRR</sequence>
<evidence type="ECO:0000256" key="1">
    <source>
        <dbReference type="SAM" id="MobiDB-lite"/>
    </source>
</evidence>
<dbReference type="EMBL" id="CP104003">
    <property type="protein sequence ID" value="UWM55285.1"/>
    <property type="molecule type" value="Genomic_DNA"/>
</dbReference>
<feature type="region of interest" description="Disordered" evidence="1">
    <location>
        <begin position="27"/>
        <end position="78"/>
    </location>
</feature>